<dbReference type="Proteomes" id="UP000243463">
    <property type="component" value="Unassembled WGS sequence"/>
</dbReference>
<reference evidence="9" key="1">
    <citation type="submission" date="2017-06" db="EMBL/GenBank/DDBJ databases">
        <authorList>
            <person name="Varghese N."/>
            <person name="Submissions S."/>
        </authorList>
    </citation>
    <scope>NUCLEOTIDE SEQUENCE [LARGE SCALE GENOMIC DNA]</scope>
    <source>
        <strain evidence="9">ANC 5114</strain>
    </source>
</reference>
<feature type="transmembrane region" description="Helical" evidence="6">
    <location>
        <begin position="184"/>
        <end position="201"/>
    </location>
</feature>
<evidence type="ECO:0000313" key="9">
    <source>
        <dbReference type="Proteomes" id="UP000243463"/>
    </source>
</evidence>
<dbReference type="RefSeq" id="WP_088824404.1">
    <property type="nucleotide sequence ID" value="NZ_FZLN01000008.1"/>
</dbReference>
<evidence type="ECO:0000313" key="8">
    <source>
        <dbReference type="EMBL" id="SNQ30236.1"/>
    </source>
</evidence>
<feature type="transmembrane region" description="Helical" evidence="6">
    <location>
        <begin position="123"/>
        <end position="141"/>
    </location>
</feature>
<keyword evidence="4 6" id="KW-1133">Transmembrane helix</keyword>
<evidence type="ECO:0000256" key="3">
    <source>
        <dbReference type="ARBA" id="ARBA00022692"/>
    </source>
</evidence>
<feature type="transmembrane region" description="Helical" evidence="6">
    <location>
        <begin position="69"/>
        <end position="86"/>
    </location>
</feature>
<keyword evidence="2" id="KW-1003">Cell membrane</keyword>
<dbReference type="PANTHER" id="PTHR42920">
    <property type="entry name" value="OS03G0707200 PROTEIN-RELATED"/>
    <property type="match status" value="1"/>
</dbReference>
<dbReference type="OrthoDB" id="9804865at2"/>
<dbReference type="InterPro" id="IPR000620">
    <property type="entry name" value="EamA_dom"/>
</dbReference>
<dbReference type="EMBL" id="FZLN01000008">
    <property type="protein sequence ID" value="SNQ30236.1"/>
    <property type="molecule type" value="Genomic_DNA"/>
</dbReference>
<feature type="transmembrane region" description="Helical" evidence="6">
    <location>
        <begin position="213"/>
        <end position="233"/>
    </location>
</feature>
<feature type="transmembrane region" description="Helical" evidence="6">
    <location>
        <begin position="12"/>
        <end position="33"/>
    </location>
</feature>
<keyword evidence="3 6" id="KW-0812">Transmembrane</keyword>
<dbReference type="SUPFAM" id="SSF103481">
    <property type="entry name" value="Multidrug resistance efflux transporter EmrE"/>
    <property type="match status" value="2"/>
</dbReference>
<gene>
    <name evidence="8" type="ORF">SAMN05444584_2224</name>
</gene>
<name>A0A217EIQ6_9GAMM</name>
<feature type="transmembrane region" description="Helical" evidence="6">
    <location>
        <begin position="98"/>
        <end position="116"/>
    </location>
</feature>
<keyword evidence="9" id="KW-1185">Reference proteome</keyword>
<evidence type="ECO:0000256" key="6">
    <source>
        <dbReference type="SAM" id="Phobius"/>
    </source>
</evidence>
<evidence type="ECO:0000256" key="5">
    <source>
        <dbReference type="ARBA" id="ARBA00023136"/>
    </source>
</evidence>
<dbReference type="InterPro" id="IPR037185">
    <property type="entry name" value="EmrE-like"/>
</dbReference>
<dbReference type="GO" id="GO:0005886">
    <property type="term" value="C:plasma membrane"/>
    <property type="evidence" value="ECO:0007669"/>
    <property type="project" value="UniProtKB-SubCell"/>
</dbReference>
<dbReference type="Pfam" id="PF00892">
    <property type="entry name" value="EamA"/>
    <property type="match status" value="2"/>
</dbReference>
<evidence type="ECO:0000256" key="2">
    <source>
        <dbReference type="ARBA" id="ARBA00022475"/>
    </source>
</evidence>
<evidence type="ECO:0000256" key="4">
    <source>
        <dbReference type="ARBA" id="ARBA00022989"/>
    </source>
</evidence>
<evidence type="ECO:0000259" key="7">
    <source>
        <dbReference type="Pfam" id="PF00892"/>
    </source>
</evidence>
<dbReference type="InterPro" id="IPR051258">
    <property type="entry name" value="Diverse_Substrate_Transporter"/>
</dbReference>
<sequence length="296" mass="32639">MITNTKHSRFPEIALILITIIWGGTFLIVQHALTLTSPMFFVGCRFLIAACVVSFFSLKILKGTTLKDLAAGAAIGATITLGYGAQTVGLQTILSSESAFLTALYVPLVPLFQWVMFKKAPQWSTWTGIIFAFIGLVLLTGNHTFEFSLSTGQAITVFGAFAIALEIIFIGLFAKHVNLQRVTILQLLFASLFAFMSMPLMNEHSIPEFSWTLILILLSIGLSSAIIQFTMNWAQQYVDPARATLIYAGEPVWAGIFGRIAGERLSPYALIGALFVLIGIIISEFKPEWFKKRSRD</sequence>
<proteinExistence type="predicted"/>
<evidence type="ECO:0000256" key="1">
    <source>
        <dbReference type="ARBA" id="ARBA00004651"/>
    </source>
</evidence>
<protein>
    <submittedName>
        <fullName evidence="8">EamA-like transporter family protein</fullName>
    </submittedName>
</protein>
<dbReference type="PANTHER" id="PTHR42920:SF5">
    <property type="entry name" value="EAMA DOMAIN-CONTAINING PROTEIN"/>
    <property type="match status" value="1"/>
</dbReference>
<keyword evidence="5 6" id="KW-0472">Membrane</keyword>
<feature type="transmembrane region" description="Helical" evidence="6">
    <location>
        <begin position="268"/>
        <end position="285"/>
    </location>
</feature>
<feature type="domain" description="EamA" evidence="7">
    <location>
        <begin position="12"/>
        <end position="140"/>
    </location>
</feature>
<dbReference type="AlphaFoldDB" id="A0A217EIQ6"/>
<feature type="transmembrane region" description="Helical" evidence="6">
    <location>
        <begin position="153"/>
        <end position="172"/>
    </location>
</feature>
<feature type="domain" description="EamA" evidence="7">
    <location>
        <begin position="155"/>
        <end position="282"/>
    </location>
</feature>
<comment type="subcellular location">
    <subcellularLocation>
        <location evidence="1">Cell membrane</location>
        <topology evidence="1">Multi-pass membrane protein</topology>
    </subcellularLocation>
</comment>
<organism evidence="8 9">
    <name type="scientific">Acinetobacter apis</name>
    <dbReference type="NCBI Taxonomy" id="1229165"/>
    <lineage>
        <taxon>Bacteria</taxon>
        <taxon>Pseudomonadati</taxon>
        <taxon>Pseudomonadota</taxon>
        <taxon>Gammaproteobacteria</taxon>
        <taxon>Moraxellales</taxon>
        <taxon>Moraxellaceae</taxon>
        <taxon>Acinetobacter</taxon>
    </lineage>
</organism>
<feature type="transmembrane region" description="Helical" evidence="6">
    <location>
        <begin position="39"/>
        <end position="57"/>
    </location>
</feature>
<accession>A0A217EIQ6</accession>